<dbReference type="Proteomes" id="UP001143309">
    <property type="component" value="Unassembled WGS sequence"/>
</dbReference>
<gene>
    <name evidence="1" type="ORF">GCM10008174_15310</name>
</gene>
<dbReference type="AlphaFoldDB" id="A0A9W6JPU0"/>
<protein>
    <submittedName>
        <fullName evidence="1">Uncharacterized protein</fullName>
    </submittedName>
</protein>
<comment type="caution">
    <text evidence="1">The sequence shown here is derived from an EMBL/GenBank/DDBJ whole genome shotgun (WGS) entry which is preliminary data.</text>
</comment>
<accession>A0A9W6JPU0</accession>
<name>A0A9W6JPU0_9HYPH</name>
<reference evidence="1" key="2">
    <citation type="submission" date="2023-01" db="EMBL/GenBank/DDBJ databases">
        <authorList>
            <person name="Sun Q."/>
            <person name="Evtushenko L."/>
        </authorList>
    </citation>
    <scope>NUCLEOTIDE SEQUENCE</scope>
    <source>
        <strain evidence="1">VKM B-2748</strain>
    </source>
</reference>
<reference evidence="1" key="1">
    <citation type="journal article" date="2014" name="Int. J. Syst. Evol. Microbiol.">
        <title>Complete genome sequence of Corynebacterium casei LMG S-19264T (=DSM 44701T), isolated from a smear-ripened cheese.</title>
        <authorList>
            <consortium name="US DOE Joint Genome Institute (JGI-PGF)"/>
            <person name="Walter F."/>
            <person name="Albersmeier A."/>
            <person name="Kalinowski J."/>
            <person name="Ruckert C."/>
        </authorList>
    </citation>
    <scope>NUCLEOTIDE SEQUENCE</scope>
    <source>
        <strain evidence="1">VKM B-2748</strain>
    </source>
</reference>
<sequence>MFETMWKLAMLTIECQQVIGLRMAMVARGGAEVGEEIQLMMSEKTASAFRCGPALLAGGSFDRMIDDYRGVVQANALRLAAPVAS</sequence>
<keyword evidence="2" id="KW-1185">Reference proteome</keyword>
<organism evidence="1 2">
    <name type="scientific">Methylopila turkensis</name>
    <dbReference type="NCBI Taxonomy" id="1437816"/>
    <lineage>
        <taxon>Bacteria</taxon>
        <taxon>Pseudomonadati</taxon>
        <taxon>Pseudomonadota</taxon>
        <taxon>Alphaproteobacteria</taxon>
        <taxon>Hyphomicrobiales</taxon>
        <taxon>Methylopilaceae</taxon>
        <taxon>Methylopila</taxon>
    </lineage>
</organism>
<dbReference type="EMBL" id="BSFL01000002">
    <property type="protein sequence ID" value="GLK79790.1"/>
    <property type="molecule type" value="Genomic_DNA"/>
</dbReference>
<evidence type="ECO:0000313" key="1">
    <source>
        <dbReference type="EMBL" id="GLK79790.1"/>
    </source>
</evidence>
<proteinExistence type="predicted"/>
<evidence type="ECO:0000313" key="2">
    <source>
        <dbReference type="Proteomes" id="UP001143309"/>
    </source>
</evidence>